<accession>A0A212D6S9</accession>
<gene>
    <name evidence="2" type="ORF">Celaphus_00001215</name>
</gene>
<keyword evidence="3" id="KW-1185">Reference proteome</keyword>
<feature type="compositionally biased region" description="Low complexity" evidence="1">
    <location>
        <begin position="18"/>
        <end position="27"/>
    </location>
</feature>
<protein>
    <submittedName>
        <fullName evidence="2">Uncharacterized protein</fullName>
    </submittedName>
</protein>
<feature type="region of interest" description="Disordered" evidence="1">
    <location>
        <begin position="1"/>
        <end position="34"/>
    </location>
</feature>
<proteinExistence type="predicted"/>
<dbReference type="EMBL" id="MKHE01000005">
    <property type="protein sequence ID" value="OWK13958.1"/>
    <property type="molecule type" value="Genomic_DNA"/>
</dbReference>
<evidence type="ECO:0000313" key="3">
    <source>
        <dbReference type="Proteomes" id="UP000242450"/>
    </source>
</evidence>
<dbReference type="Proteomes" id="UP000242450">
    <property type="component" value="Chromosome 5"/>
</dbReference>
<sequence>MKLTGGASCLLTHRKSESPAPVSSEAAFQSRRRPLGLENILESSQEPQREEGPAPGFQRISMIGRAPVRKKHAGVWEWDL</sequence>
<dbReference type="AlphaFoldDB" id="A0A212D6S9"/>
<organism evidence="2 3">
    <name type="scientific">Cervus elaphus hippelaphus</name>
    <name type="common">European red deer</name>
    <dbReference type="NCBI Taxonomy" id="46360"/>
    <lineage>
        <taxon>Eukaryota</taxon>
        <taxon>Metazoa</taxon>
        <taxon>Chordata</taxon>
        <taxon>Craniata</taxon>
        <taxon>Vertebrata</taxon>
        <taxon>Euteleostomi</taxon>
        <taxon>Mammalia</taxon>
        <taxon>Eutheria</taxon>
        <taxon>Laurasiatheria</taxon>
        <taxon>Artiodactyla</taxon>
        <taxon>Ruminantia</taxon>
        <taxon>Pecora</taxon>
        <taxon>Cervidae</taxon>
        <taxon>Cervinae</taxon>
        <taxon>Cervus</taxon>
    </lineage>
</organism>
<evidence type="ECO:0000256" key="1">
    <source>
        <dbReference type="SAM" id="MobiDB-lite"/>
    </source>
</evidence>
<comment type="caution">
    <text evidence="2">The sequence shown here is derived from an EMBL/GenBank/DDBJ whole genome shotgun (WGS) entry which is preliminary data.</text>
</comment>
<evidence type="ECO:0000313" key="2">
    <source>
        <dbReference type="EMBL" id="OWK13958.1"/>
    </source>
</evidence>
<reference evidence="2 3" key="1">
    <citation type="journal article" date="2018" name="Mol. Genet. Genomics">
        <title>The red deer Cervus elaphus genome CerEla1.0: sequencing, annotating, genes, and chromosomes.</title>
        <authorList>
            <person name="Bana N.A."/>
            <person name="Nyiri A."/>
            <person name="Nagy J."/>
            <person name="Frank K."/>
            <person name="Nagy T."/>
            <person name="Steger V."/>
            <person name="Schiller M."/>
            <person name="Lakatos P."/>
            <person name="Sugar L."/>
            <person name="Horn P."/>
            <person name="Barta E."/>
            <person name="Orosz L."/>
        </authorList>
    </citation>
    <scope>NUCLEOTIDE SEQUENCE [LARGE SCALE GENOMIC DNA]</scope>
    <source>
        <strain evidence="2">Hungarian</strain>
    </source>
</reference>
<name>A0A212D6S9_CEREH</name>